<dbReference type="Pfam" id="PF04892">
    <property type="entry name" value="VanZ"/>
    <property type="match status" value="1"/>
</dbReference>
<comment type="caution">
    <text evidence="3">The sequence shown here is derived from an EMBL/GenBank/DDBJ whole genome shotgun (WGS) entry which is preliminary data.</text>
</comment>
<proteinExistence type="predicted"/>
<dbReference type="PANTHER" id="PTHR28008">
    <property type="entry name" value="DOMAIN PROTEIN, PUTATIVE (AFU_ORTHOLOGUE AFUA_3G10980)-RELATED"/>
    <property type="match status" value="1"/>
</dbReference>
<reference evidence="3 4" key="1">
    <citation type="submission" date="2019-07" db="EMBL/GenBank/DDBJ databases">
        <title>Description of 53C-WASEF.</title>
        <authorList>
            <person name="Pitt A."/>
            <person name="Hahn M.W."/>
        </authorList>
    </citation>
    <scope>NUCLEOTIDE SEQUENCE [LARGE SCALE GENOMIC DNA]</scope>
    <source>
        <strain evidence="3 4">53C-WASEF</strain>
    </source>
</reference>
<keyword evidence="1" id="KW-1133">Transmembrane helix</keyword>
<evidence type="ECO:0000313" key="4">
    <source>
        <dbReference type="Proteomes" id="UP000315648"/>
    </source>
</evidence>
<feature type="transmembrane region" description="Helical" evidence="1">
    <location>
        <begin position="95"/>
        <end position="118"/>
    </location>
</feature>
<sequence>MTRVLISKIPSRWQWAYAVALAATIVWASGNGQVAATSIVNFDKVAHFSVFGLMATLVLRPFRGGHAWWAVVIVSLFGVSDELRQSLTPGRSMELADWIADTIGAVVAVTVYTFWPWYRRLLETPLWKRKPKIEAVLVSAKTVSAL</sequence>
<protein>
    <submittedName>
        <fullName evidence="3">VanZ family protein</fullName>
    </submittedName>
</protein>
<name>A0A556QSZ9_9BACT</name>
<evidence type="ECO:0000259" key="2">
    <source>
        <dbReference type="Pfam" id="PF04892"/>
    </source>
</evidence>
<dbReference type="OrthoDB" id="291892at2"/>
<dbReference type="NCBIfam" id="NF037970">
    <property type="entry name" value="vanZ_1"/>
    <property type="match status" value="1"/>
</dbReference>
<dbReference type="InterPro" id="IPR006976">
    <property type="entry name" value="VanZ-like"/>
</dbReference>
<feature type="domain" description="VanZ-like" evidence="2">
    <location>
        <begin position="13"/>
        <end position="114"/>
    </location>
</feature>
<evidence type="ECO:0000313" key="3">
    <source>
        <dbReference type="EMBL" id="TSJ79743.1"/>
    </source>
</evidence>
<keyword evidence="4" id="KW-1185">Reference proteome</keyword>
<gene>
    <name evidence="3" type="ORF">FPL22_07770</name>
</gene>
<dbReference type="EMBL" id="VMBG01000001">
    <property type="protein sequence ID" value="TSJ79743.1"/>
    <property type="molecule type" value="Genomic_DNA"/>
</dbReference>
<dbReference type="Proteomes" id="UP000315648">
    <property type="component" value="Unassembled WGS sequence"/>
</dbReference>
<evidence type="ECO:0000256" key="1">
    <source>
        <dbReference type="SAM" id="Phobius"/>
    </source>
</evidence>
<dbReference type="PANTHER" id="PTHR28008:SF1">
    <property type="entry name" value="DOMAIN PROTEIN, PUTATIVE (AFU_ORTHOLOGUE AFUA_3G10980)-RELATED"/>
    <property type="match status" value="1"/>
</dbReference>
<keyword evidence="1" id="KW-0472">Membrane</keyword>
<keyword evidence="1" id="KW-0812">Transmembrane</keyword>
<accession>A0A556QSZ9</accession>
<organism evidence="3 4">
    <name type="scientific">Rariglobus hedericola</name>
    <dbReference type="NCBI Taxonomy" id="2597822"/>
    <lineage>
        <taxon>Bacteria</taxon>
        <taxon>Pseudomonadati</taxon>
        <taxon>Verrucomicrobiota</taxon>
        <taxon>Opitutia</taxon>
        <taxon>Opitutales</taxon>
        <taxon>Opitutaceae</taxon>
        <taxon>Rariglobus</taxon>
    </lineage>
</organism>
<dbReference type="AlphaFoldDB" id="A0A556QSZ9"/>